<keyword evidence="3 6" id="KW-0812">Transmembrane</keyword>
<gene>
    <name evidence="9" type="primary">LOC113520754</name>
</gene>
<comment type="subcellular location">
    <subcellularLocation>
        <location evidence="1 6">Cell membrane</location>
        <topology evidence="1 6">Multi-pass membrane protein</topology>
    </subcellularLocation>
</comment>
<dbReference type="GO" id="GO:0007165">
    <property type="term" value="P:signal transduction"/>
    <property type="evidence" value="ECO:0007669"/>
    <property type="project" value="UniProtKB-KW"/>
</dbReference>
<evidence type="ECO:0000256" key="2">
    <source>
        <dbReference type="ARBA" id="ARBA00022475"/>
    </source>
</evidence>
<protein>
    <recommendedName>
        <fullName evidence="6">Gustatory receptor</fullName>
    </recommendedName>
</protein>
<evidence type="ECO:0000313" key="9">
    <source>
        <dbReference type="RefSeq" id="XP_031766288.2"/>
    </source>
</evidence>
<evidence type="ECO:0000256" key="3">
    <source>
        <dbReference type="ARBA" id="ARBA00022692"/>
    </source>
</evidence>
<dbReference type="AlphaFoldDB" id="A0A6J3BXX4"/>
<feature type="transmembrane region" description="Helical" evidence="6">
    <location>
        <begin position="310"/>
        <end position="336"/>
    </location>
</feature>
<keyword evidence="2 6" id="KW-1003">Cell membrane</keyword>
<dbReference type="GO" id="GO:0050909">
    <property type="term" value="P:sensory perception of taste"/>
    <property type="evidence" value="ECO:0007669"/>
    <property type="project" value="InterPro"/>
</dbReference>
<keyword evidence="4 6" id="KW-1133">Transmembrane helix</keyword>
<dbReference type="GeneID" id="113520754"/>
<reference evidence="9" key="1">
    <citation type="submission" date="2025-08" db="UniProtKB">
        <authorList>
            <consortium name="RefSeq"/>
        </authorList>
    </citation>
    <scope>IDENTIFICATION</scope>
    <source>
        <tissue evidence="9">Whole larvae</tissue>
    </source>
</reference>
<dbReference type="GO" id="GO:0005886">
    <property type="term" value="C:plasma membrane"/>
    <property type="evidence" value="ECO:0007669"/>
    <property type="project" value="UniProtKB-SubCell"/>
</dbReference>
<dbReference type="InterPro" id="IPR013604">
    <property type="entry name" value="7TM_chemorcpt"/>
</dbReference>
<keyword evidence="6" id="KW-0807">Transducer</keyword>
<comment type="similarity">
    <text evidence="6">Belongs to the insect chemoreceptor superfamily. Gustatory receptor (GR) family.</text>
</comment>
<evidence type="ECO:0000256" key="6">
    <source>
        <dbReference type="RuleBase" id="RU363108"/>
    </source>
</evidence>
<feature type="region of interest" description="Disordered" evidence="7">
    <location>
        <begin position="75"/>
        <end position="104"/>
    </location>
</feature>
<feature type="region of interest" description="Disordered" evidence="7">
    <location>
        <begin position="1"/>
        <end position="59"/>
    </location>
</feature>
<evidence type="ECO:0000313" key="8">
    <source>
        <dbReference type="Proteomes" id="UP001652740"/>
    </source>
</evidence>
<comment type="function">
    <text evidence="6">Gustatory receptor which mediates acceptance or avoidance behavior, depending on its substrates.</text>
</comment>
<dbReference type="Proteomes" id="UP001652740">
    <property type="component" value="Unplaced"/>
</dbReference>
<name>A0A6J3BXX4_GALME</name>
<evidence type="ECO:0000256" key="4">
    <source>
        <dbReference type="ARBA" id="ARBA00022989"/>
    </source>
</evidence>
<keyword evidence="8" id="KW-1185">Reference proteome</keyword>
<sequence length="343" mass="37795">MSDQEKKSSGVAATGSIVMVEQTGASRHKQPYRPTELHDGATSDLHHRHSRVPPASSLAEELKVFTIHQDIEEQKECDRATSSEKHKQSETKIISGNTKRRESSPETIALAALEVETKKGPLPFSSQPIPAQAETVISATSNLVLEKIQETSLEKKADDDSITEEVAELRTSDAAENRSVWNIETRSQAWTLEGKASIGPCFQPGMSKEGRSGIMICVPKKSVKNLKKDFSLIPSVINISISKKCLTAKSRCEISNGDGTVSNIEDQHQQVLKIGQTLHKIPTDRQDIRLNMEIQHFLSLIAHQGPEVTVYGFFFLDATLFFNVLASATMYLIVLVQLTGSDD</sequence>
<organism evidence="8 9">
    <name type="scientific">Galleria mellonella</name>
    <name type="common">Greater wax moth</name>
    <dbReference type="NCBI Taxonomy" id="7137"/>
    <lineage>
        <taxon>Eukaryota</taxon>
        <taxon>Metazoa</taxon>
        <taxon>Ecdysozoa</taxon>
        <taxon>Arthropoda</taxon>
        <taxon>Hexapoda</taxon>
        <taxon>Insecta</taxon>
        <taxon>Pterygota</taxon>
        <taxon>Neoptera</taxon>
        <taxon>Endopterygota</taxon>
        <taxon>Lepidoptera</taxon>
        <taxon>Glossata</taxon>
        <taxon>Ditrysia</taxon>
        <taxon>Pyraloidea</taxon>
        <taxon>Pyralidae</taxon>
        <taxon>Galleriinae</taxon>
        <taxon>Galleria</taxon>
    </lineage>
</organism>
<proteinExistence type="inferred from homology"/>
<dbReference type="Pfam" id="PF08395">
    <property type="entry name" value="7tm_7"/>
    <property type="match status" value="1"/>
</dbReference>
<evidence type="ECO:0000256" key="7">
    <source>
        <dbReference type="SAM" id="MobiDB-lite"/>
    </source>
</evidence>
<evidence type="ECO:0000256" key="5">
    <source>
        <dbReference type="ARBA" id="ARBA00023136"/>
    </source>
</evidence>
<feature type="compositionally biased region" description="Basic and acidic residues" evidence="7">
    <location>
        <begin position="75"/>
        <end position="90"/>
    </location>
</feature>
<evidence type="ECO:0000256" key="1">
    <source>
        <dbReference type="ARBA" id="ARBA00004651"/>
    </source>
</evidence>
<keyword evidence="5 6" id="KW-0472">Membrane</keyword>
<dbReference type="RefSeq" id="XP_031766288.2">
    <property type="nucleotide sequence ID" value="XM_031910428.2"/>
</dbReference>
<accession>A0A6J3BXX4</accession>
<feature type="compositionally biased region" description="Basic and acidic residues" evidence="7">
    <location>
        <begin position="35"/>
        <end position="45"/>
    </location>
</feature>
<comment type="caution">
    <text evidence="6">Lacks conserved residue(s) required for the propagation of feature annotation.</text>
</comment>
<keyword evidence="6" id="KW-0675">Receptor</keyword>